<feature type="domain" description="Soluble ligand binding" evidence="1">
    <location>
        <begin position="134"/>
        <end position="171"/>
    </location>
</feature>
<protein>
    <recommendedName>
        <fullName evidence="5">Polysaccharide export protein</fullName>
    </recommendedName>
</protein>
<comment type="caution">
    <text evidence="3">The sequence shown here is derived from an EMBL/GenBank/DDBJ whole genome shotgun (WGS) entry which is preliminary data.</text>
</comment>
<dbReference type="PANTHER" id="PTHR33619">
    <property type="entry name" value="POLYSACCHARIDE EXPORT PROTEIN GFCE-RELATED"/>
    <property type="match status" value="1"/>
</dbReference>
<evidence type="ECO:0000259" key="2">
    <source>
        <dbReference type="Pfam" id="PF22461"/>
    </source>
</evidence>
<dbReference type="Gene3D" id="3.10.560.10">
    <property type="entry name" value="Outer membrane lipoprotein wza domain like"/>
    <property type="match status" value="6"/>
</dbReference>
<dbReference type="InterPro" id="IPR019554">
    <property type="entry name" value="Soluble_ligand-bd"/>
</dbReference>
<dbReference type="Pfam" id="PF10531">
    <property type="entry name" value="SLBB"/>
    <property type="match status" value="5"/>
</dbReference>
<dbReference type="AlphaFoldDB" id="A0A660SAK0"/>
<organism evidence="3 4">
    <name type="scientific">candidate division TA06 bacterium</name>
    <dbReference type="NCBI Taxonomy" id="2250710"/>
    <lineage>
        <taxon>Bacteria</taxon>
        <taxon>Bacteria division TA06</taxon>
    </lineage>
</organism>
<reference evidence="3 4" key="1">
    <citation type="submission" date="2018-06" db="EMBL/GenBank/DDBJ databases">
        <title>Extensive metabolic versatility and redundancy in microbially diverse, dynamic hydrothermal sediments.</title>
        <authorList>
            <person name="Dombrowski N."/>
            <person name="Teske A."/>
            <person name="Baker B.J."/>
        </authorList>
    </citation>
    <scope>NUCLEOTIDE SEQUENCE [LARGE SCALE GENOMIC DNA]</scope>
    <source>
        <strain evidence="3">B10_G13</strain>
    </source>
</reference>
<dbReference type="Proteomes" id="UP000271125">
    <property type="component" value="Unassembled WGS sequence"/>
</dbReference>
<evidence type="ECO:0000313" key="3">
    <source>
        <dbReference type="EMBL" id="RKX67642.1"/>
    </source>
</evidence>
<proteinExistence type="predicted"/>
<dbReference type="InterPro" id="IPR054765">
    <property type="entry name" value="SLBB_dom"/>
</dbReference>
<name>A0A660SAK0_UNCT6</name>
<feature type="domain" description="SLBB" evidence="2">
    <location>
        <begin position="48"/>
        <end position="123"/>
    </location>
</feature>
<evidence type="ECO:0008006" key="5">
    <source>
        <dbReference type="Google" id="ProtNLM"/>
    </source>
</evidence>
<feature type="domain" description="Soluble ligand binding" evidence="1">
    <location>
        <begin position="531"/>
        <end position="582"/>
    </location>
</feature>
<dbReference type="EMBL" id="QNBD01000327">
    <property type="protein sequence ID" value="RKX67642.1"/>
    <property type="molecule type" value="Genomic_DNA"/>
</dbReference>
<feature type="domain" description="Soluble ligand binding" evidence="1">
    <location>
        <begin position="219"/>
        <end position="257"/>
    </location>
</feature>
<evidence type="ECO:0000313" key="4">
    <source>
        <dbReference type="Proteomes" id="UP000271125"/>
    </source>
</evidence>
<feature type="domain" description="Soluble ligand binding" evidence="1">
    <location>
        <begin position="395"/>
        <end position="437"/>
    </location>
</feature>
<dbReference type="Pfam" id="PF22461">
    <property type="entry name" value="SLBB_2"/>
    <property type="match status" value="1"/>
</dbReference>
<evidence type="ECO:0000259" key="1">
    <source>
        <dbReference type="Pfam" id="PF10531"/>
    </source>
</evidence>
<feature type="non-terminal residue" evidence="3">
    <location>
        <position position="1"/>
    </location>
</feature>
<feature type="domain" description="Soluble ligand binding" evidence="1">
    <location>
        <begin position="309"/>
        <end position="352"/>
    </location>
</feature>
<dbReference type="InterPro" id="IPR049712">
    <property type="entry name" value="Poly_export"/>
</dbReference>
<gene>
    <name evidence="3" type="ORF">DRP43_06355</name>
</gene>
<dbReference type="PANTHER" id="PTHR33619:SF3">
    <property type="entry name" value="POLYSACCHARIDE EXPORT PROTEIN GFCE-RELATED"/>
    <property type="match status" value="1"/>
</dbReference>
<accession>A0A660SAK0</accession>
<dbReference type="GO" id="GO:0015159">
    <property type="term" value="F:polysaccharide transmembrane transporter activity"/>
    <property type="evidence" value="ECO:0007669"/>
    <property type="project" value="InterPro"/>
</dbReference>
<sequence>KIFIENIGDLNVWGKNLLSIKKDITNAVNKKYSNINVDVTLGQLRNIQVYVVGEVVRPGIYNVSAMMSPLQLVYIAGGIKKTGSLRNIQLISQKRYTLDYYRLIMKGVKYNDIFMNSGDIIYIPPIGKTIAFMGAVKTPGIYEIKKNESINTLLGYAGGILPVGDKTHLQLVTYRDSKRITKDYITKTHNKLLSKLRNVKCNDGDIVSIPIAYNRIHKYVKIYGEVKQPGKYAFVKNMNITELIKKTGGFTKDSYMENGFIFRYIDKIRDTIFSFTPGDYIDKKLNIELKEWDSVYIFSSEEILPSDSVFIYGAVKNPGTYLFHKNISLENLIFLAGGYLREANEDSCELYKTIEKSIKYINLKDSMDINIKLSPFDVVNIKFDRNKERLKTAVVAGNVKYPGIYAFKDGETLNSLIKRTGGFTDNAFKEGVVFIRKSVSILGNKARLDLVNSLNTKLLEEQTSMATTGEMTAEDLKLRMQMLQQKKSLIWAVSNIKTPGRVVIDIDNERDINISLEDGDSIYVPEINNTVQIVGAVYNPAALIYNKGKSIHYYLNQVGGLKGSADRRNMYILRASGIVDKNMRKVTRGDAIIIPEKFVVRTDWRPIIKDIVTIVSQLAIATVSIYSIIK</sequence>